<dbReference type="GeneID" id="69650446"/>
<dbReference type="Proteomes" id="UP000239763">
    <property type="component" value="Unassembled WGS sequence"/>
</dbReference>
<proteinExistence type="predicted"/>
<accession>A0AA45AB31</accession>
<organism evidence="1 2">
    <name type="scientific">Vibrio lentus</name>
    <dbReference type="NCBI Taxonomy" id="136468"/>
    <lineage>
        <taxon>Bacteria</taxon>
        <taxon>Pseudomonadati</taxon>
        <taxon>Pseudomonadota</taxon>
        <taxon>Gammaproteobacteria</taxon>
        <taxon>Vibrionales</taxon>
        <taxon>Vibrionaceae</taxon>
        <taxon>Vibrio</taxon>
    </lineage>
</organism>
<reference evidence="1 2" key="1">
    <citation type="journal article" date="2018" name="Nature">
        <title>A major lineage of non-tailed dsDNA viruses as unrecognized killers of marine bacteria.</title>
        <authorList>
            <person name="Kauffman K.M."/>
            <person name="Hussain F.A."/>
            <person name="Yang J."/>
            <person name="Arevalo P."/>
            <person name="Brown J.M."/>
            <person name="Chang W.K."/>
            <person name="VanInsberghe D."/>
            <person name="Elsherbini J."/>
            <person name="Sharma R.S."/>
            <person name="Cutler M.B."/>
            <person name="Kelly L."/>
            <person name="Polz M.F."/>
        </authorList>
    </citation>
    <scope>NUCLEOTIDE SEQUENCE [LARGE SCALE GENOMIC DNA]</scope>
    <source>
        <strain evidence="1 2">10N.286.55.E1</strain>
    </source>
</reference>
<name>A0AA45AB31_9VIBR</name>
<comment type="caution">
    <text evidence="1">The sequence shown here is derived from an EMBL/GenBank/DDBJ whole genome shotgun (WGS) entry which is preliminary data.</text>
</comment>
<dbReference type="InterPro" id="IPR015424">
    <property type="entry name" value="PyrdxlP-dep_Trfase"/>
</dbReference>
<dbReference type="EMBL" id="MCSB01000001">
    <property type="protein sequence ID" value="PME33301.1"/>
    <property type="molecule type" value="Genomic_DNA"/>
</dbReference>
<evidence type="ECO:0000313" key="2">
    <source>
        <dbReference type="Proteomes" id="UP000239763"/>
    </source>
</evidence>
<protein>
    <submittedName>
        <fullName evidence="1">Pyridoxal phosphate-dependent transferase</fullName>
    </submittedName>
</protein>
<dbReference type="AlphaFoldDB" id="A0AA45AB31"/>
<dbReference type="GO" id="GO:0016740">
    <property type="term" value="F:transferase activity"/>
    <property type="evidence" value="ECO:0007669"/>
    <property type="project" value="UniProtKB-KW"/>
</dbReference>
<gene>
    <name evidence="1" type="ORF">BCV38_00660</name>
</gene>
<evidence type="ECO:0000313" key="1">
    <source>
        <dbReference type="EMBL" id="PME33301.1"/>
    </source>
</evidence>
<dbReference type="SUPFAM" id="SSF53383">
    <property type="entry name" value="PLP-dependent transferases"/>
    <property type="match status" value="1"/>
</dbReference>
<sequence length="328" mass="37444">MMLSTETKMVGGEQELENEGLFYGVTNSGRSSLRWAIRSMSLQRQKVLVPDFVCQIVVDVLLEFDIEVQFYQVREDFEFELPNELGSVSAIYLVKYFGHESRSFDKLIKNTDTPLIIDDVFGIEAPKIPAEVPWCYFNSLRKITAVADFSQLVSSTPLKELRKERLPNFSTLKYKAKSAKSQYLNASVGKESDYLPLFSNAESLLDECSGVYEPEDRSVFLACQFFLNYRNEQKARVENLGVAKATLDSEQFIDINANFPSFLPLLLMNRDRVRKALMGHSIFLAVHWPKIRQAPSSLCGTILSLPLDSRYTAEEIKRICDLIKKLDK</sequence>
<keyword evidence="1" id="KW-0808">Transferase</keyword>
<dbReference type="RefSeq" id="WP_102295357.1">
    <property type="nucleotide sequence ID" value="NZ_JAAHTI010000003.1"/>
</dbReference>
<keyword evidence="2" id="KW-1185">Reference proteome</keyword>